<feature type="domain" description="Copper amine oxidase catalytic" evidence="5">
    <location>
        <begin position="42"/>
        <end position="386"/>
    </location>
</feature>
<keyword evidence="3" id="KW-0801">TPQ</keyword>
<feature type="signal peptide" evidence="4">
    <location>
        <begin position="1"/>
        <end position="23"/>
    </location>
</feature>
<accession>A0A8B0SLH8</accession>
<reference evidence="6 8" key="1">
    <citation type="submission" date="2021-03" db="EMBL/GenBank/DDBJ databases">
        <title>Draft genome and methylome analysis of Thiotrix fructosivoruns ATCC 49748.</title>
        <authorList>
            <person name="Fomenkov A."/>
            <person name="Grabovich M.Y."/>
            <person name="Roberts R.J."/>
        </authorList>
    </citation>
    <scope>NUCLEOTIDE SEQUENCE [LARGE SCALE GENOMIC DNA]</scope>
    <source>
        <strain evidence="6 8">ATCC 49748</strain>
        <plasmid evidence="6">pTfr446</plasmid>
    </source>
</reference>
<evidence type="ECO:0000256" key="1">
    <source>
        <dbReference type="ARBA" id="ARBA00001935"/>
    </source>
</evidence>
<evidence type="ECO:0000256" key="3">
    <source>
        <dbReference type="RuleBase" id="RU000672"/>
    </source>
</evidence>
<dbReference type="EMBL" id="CP072748">
    <property type="protein sequence ID" value="QTX10577.1"/>
    <property type="molecule type" value="Genomic_DNA"/>
</dbReference>
<dbReference type="Gene3D" id="2.70.98.20">
    <property type="entry name" value="Copper amine oxidase, catalytic domain"/>
    <property type="match status" value="1"/>
</dbReference>
<comment type="PTM">
    <text evidence="3">Topaquinone (TPQ) is generated by copper-dependent autoxidation of a specific tyrosyl residue.</text>
</comment>
<keyword evidence="6" id="KW-0614">Plasmid</keyword>
<gene>
    <name evidence="7" type="ORF">J1836_018735</name>
    <name evidence="6" type="ORF">J1836_02330</name>
</gene>
<dbReference type="Pfam" id="PF01179">
    <property type="entry name" value="Cu_amine_oxid"/>
    <property type="match status" value="1"/>
</dbReference>
<evidence type="ECO:0000259" key="5">
    <source>
        <dbReference type="Pfam" id="PF01179"/>
    </source>
</evidence>
<reference evidence="7" key="2">
    <citation type="submission" date="2021-04" db="EMBL/GenBank/DDBJ databases">
        <title>Complete Genome and methylome analysis of Thiothrix fructosivorans ATCC 49748.</title>
        <authorList>
            <person name="Fomenkov A."/>
            <person name="Sun L."/>
            <person name="Vincze T."/>
            <person name="Grabovich M.Y."/>
            <person name="Roberts R.J."/>
        </authorList>
    </citation>
    <scope>NUCLEOTIDE SEQUENCE</scope>
    <source>
        <strain evidence="7">ATCC 49748</strain>
    </source>
</reference>
<protein>
    <recommendedName>
        <fullName evidence="3">Amine oxidase</fullName>
        <ecNumber evidence="3">1.4.3.-</ecNumber>
    </recommendedName>
</protein>
<geneLocation type="plasmid" evidence="6">
    <name>pTfr446</name>
</geneLocation>
<sequence>MKYRSTTLCLLAILTLWQAAAHATPDDTCNGQSFSKTFASGAKWRLCWASQPAEGIVLSQIHYQAPHQPERRILGQASLSQLETAFDDGSVTPLFLSTEAGFGGNNLQTLTAQDCSNGTLHAAEGRNVLCETTRDSGYSYKYVTQRQGQLLELASHSQIGARNYSLRWRFYENGTLEPSLGLSGELPIVDATDSAYGWAVMQSGKIATGFTDHALWRLDFDLDTTPANDVVEEITSTPTADRIRKTKAITTLDTETGRSFDPDIKRFWRIRDGVLTNGSVGQLSYELVPNRYDHSRANSSNEDCLAHDVFFTRYKACEQHAAHNATTDCGANVSQFANGESLDQQDVVVWYKQSYHHLPRSEDSNRIGTVWSSFQLLPRDWHATNPF</sequence>
<organism evidence="7">
    <name type="scientific">Thiothrix fructosivorans</name>
    <dbReference type="NCBI Taxonomy" id="111770"/>
    <lineage>
        <taxon>Bacteria</taxon>
        <taxon>Pseudomonadati</taxon>
        <taxon>Pseudomonadota</taxon>
        <taxon>Gammaproteobacteria</taxon>
        <taxon>Thiotrichales</taxon>
        <taxon>Thiotrichaceae</taxon>
        <taxon>Thiothrix</taxon>
    </lineage>
</organism>
<comment type="cofactor">
    <cofactor evidence="3">
        <name>Cu cation</name>
        <dbReference type="ChEBI" id="CHEBI:23378"/>
    </cofactor>
    <text evidence="3">Contains 1 topaquinone per subunit.</text>
</comment>
<dbReference type="InterPro" id="IPR000269">
    <property type="entry name" value="Cu_amine_oxidase"/>
</dbReference>
<dbReference type="EMBL" id="JAFMPM010000005">
    <property type="protein sequence ID" value="MBO0611767.1"/>
    <property type="molecule type" value="Genomic_DNA"/>
</dbReference>
<dbReference type="GO" id="GO:0008131">
    <property type="term" value="F:primary methylamine oxidase activity"/>
    <property type="evidence" value="ECO:0007669"/>
    <property type="project" value="InterPro"/>
</dbReference>
<dbReference type="InterPro" id="IPR036460">
    <property type="entry name" value="Cu_amine_oxidase_C_sf"/>
</dbReference>
<dbReference type="AlphaFoldDB" id="A0A8B0SLH8"/>
<dbReference type="EC" id="1.4.3.-" evidence="3"/>
<keyword evidence="8" id="KW-1185">Reference proteome</keyword>
<dbReference type="PANTHER" id="PTHR10638:SF86">
    <property type="entry name" value="COPPER AMINE OXIDASE 1-RELATED"/>
    <property type="match status" value="1"/>
</dbReference>
<dbReference type="Proteomes" id="UP000664466">
    <property type="component" value="Unassembled WGS sequence"/>
</dbReference>
<comment type="similarity">
    <text evidence="3">Belongs to the copper/topaquinone oxidase family.</text>
</comment>
<dbReference type="GO" id="GO:0048038">
    <property type="term" value="F:quinone binding"/>
    <property type="evidence" value="ECO:0007669"/>
    <property type="project" value="InterPro"/>
</dbReference>
<dbReference type="GO" id="GO:0005507">
    <property type="term" value="F:copper ion binding"/>
    <property type="evidence" value="ECO:0007669"/>
    <property type="project" value="InterPro"/>
</dbReference>
<keyword evidence="3" id="KW-0560">Oxidoreductase</keyword>
<dbReference type="SUPFAM" id="SSF49998">
    <property type="entry name" value="Amine oxidase catalytic domain"/>
    <property type="match status" value="1"/>
</dbReference>
<evidence type="ECO:0000313" key="6">
    <source>
        <dbReference type="EMBL" id="MBO0611767.1"/>
    </source>
</evidence>
<evidence type="ECO:0000256" key="4">
    <source>
        <dbReference type="SAM" id="SignalP"/>
    </source>
</evidence>
<comment type="subunit">
    <text evidence="2">Homodimer.</text>
</comment>
<keyword evidence="4" id="KW-0732">Signal</keyword>
<dbReference type="InterPro" id="IPR015798">
    <property type="entry name" value="Cu_amine_oxidase_C"/>
</dbReference>
<evidence type="ECO:0000256" key="2">
    <source>
        <dbReference type="ARBA" id="ARBA00011738"/>
    </source>
</evidence>
<proteinExistence type="inferred from homology"/>
<name>A0A8B0SLH8_9GAMM</name>
<dbReference type="GO" id="GO:0009308">
    <property type="term" value="P:amine metabolic process"/>
    <property type="evidence" value="ECO:0007669"/>
    <property type="project" value="UniProtKB-UniRule"/>
</dbReference>
<keyword evidence="3" id="KW-0479">Metal-binding</keyword>
<feature type="chain" id="PRO_5032825762" description="Amine oxidase" evidence="4">
    <location>
        <begin position="24"/>
        <end position="387"/>
    </location>
</feature>
<evidence type="ECO:0000313" key="8">
    <source>
        <dbReference type="Proteomes" id="UP000664466"/>
    </source>
</evidence>
<dbReference type="RefSeq" id="WP_207249281.1">
    <property type="nucleotide sequence ID" value="NZ_JAFMPM010000005.1"/>
</dbReference>
<keyword evidence="3" id="KW-0186">Copper</keyword>
<evidence type="ECO:0000313" key="7">
    <source>
        <dbReference type="EMBL" id="QTX10577.1"/>
    </source>
</evidence>
<dbReference type="PANTHER" id="PTHR10638">
    <property type="entry name" value="COPPER AMINE OXIDASE"/>
    <property type="match status" value="1"/>
</dbReference>
<comment type="cofactor">
    <cofactor evidence="1">
        <name>Cu cation</name>
        <dbReference type="ChEBI" id="CHEBI:23378"/>
    </cofactor>
</comment>